<evidence type="ECO:0000313" key="1">
    <source>
        <dbReference type="EMBL" id="MCY6483313.1"/>
    </source>
</evidence>
<sequence length="106" mass="12224">MSSSKKLIINLSKALSSEMKKKCTRKYKKKSKVIEDTLIVYIEDKKKLSKIDELQRGYIEMSQINSQISEMGLAEDMLVLKEYEATLVESDLPDDNGGKKRRYILC</sequence>
<comment type="caution">
    <text evidence="1">The sequence shown here is derived from an EMBL/GenBank/DDBJ whole genome shotgun (WGS) entry which is preliminary data.</text>
</comment>
<reference evidence="1" key="1">
    <citation type="submission" date="2022-12" db="EMBL/GenBank/DDBJ databases">
        <authorList>
            <person name="Wang J."/>
        </authorList>
    </citation>
    <scope>NUCLEOTIDE SEQUENCE</scope>
    <source>
        <strain evidence="1">HY-45-18</strain>
    </source>
</reference>
<accession>A0ABT4CWE8</accession>
<dbReference type="EMBL" id="JAPQER010000001">
    <property type="protein sequence ID" value="MCY6483313.1"/>
    <property type="molecule type" value="Genomic_DNA"/>
</dbReference>
<proteinExistence type="predicted"/>
<dbReference type="Gene3D" id="1.10.1220.10">
    <property type="entry name" value="Met repressor-like"/>
    <property type="match status" value="1"/>
</dbReference>
<dbReference type="InterPro" id="IPR013321">
    <property type="entry name" value="Arc_rbn_hlx_hlx"/>
</dbReference>
<protein>
    <submittedName>
        <fullName evidence="1">CopG family transcriptional regulator</fullName>
    </submittedName>
</protein>
<keyword evidence="2" id="KW-1185">Reference proteome</keyword>
<name>A0ABT4CWE8_9CLOT</name>
<dbReference type="RefSeq" id="WP_268039565.1">
    <property type="nucleotide sequence ID" value="NZ_JAPQER010000001.1"/>
</dbReference>
<dbReference type="Proteomes" id="UP001078443">
    <property type="component" value="Unassembled WGS sequence"/>
</dbReference>
<organism evidence="1 2">
    <name type="scientific">Clostridium aestuarii</name>
    <dbReference type="NCBI Taxonomy" id="338193"/>
    <lineage>
        <taxon>Bacteria</taxon>
        <taxon>Bacillati</taxon>
        <taxon>Bacillota</taxon>
        <taxon>Clostridia</taxon>
        <taxon>Eubacteriales</taxon>
        <taxon>Clostridiaceae</taxon>
        <taxon>Clostridium</taxon>
    </lineage>
</organism>
<evidence type="ECO:0000313" key="2">
    <source>
        <dbReference type="Proteomes" id="UP001078443"/>
    </source>
</evidence>
<gene>
    <name evidence="1" type="ORF">OW763_02945</name>
</gene>